<protein>
    <recommendedName>
        <fullName evidence="3">Tranposase</fullName>
    </recommendedName>
</protein>
<dbReference type="Proteomes" id="UP000644756">
    <property type="component" value="Unassembled WGS sequence"/>
</dbReference>
<name>A0A917CXK7_9BACL</name>
<dbReference type="InterPro" id="IPR046929">
    <property type="entry name" value="HTH_Tnp"/>
</dbReference>
<organism evidence="1 2">
    <name type="scientific">Paenibacillus abyssi</name>
    <dbReference type="NCBI Taxonomy" id="1340531"/>
    <lineage>
        <taxon>Bacteria</taxon>
        <taxon>Bacillati</taxon>
        <taxon>Bacillota</taxon>
        <taxon>Bacilli</taxon>
        <taxon>Bacillales</taxon>
        <taxon>Paenibacillaceae</taxon>
        <taxon>Paenibacillus</taxon>
    </lineage>
</organism>
<accession>A0A917CXK7</accession>
<comment type="caution">
    <text evidence="1">The sequence shown here is derived from an EMBL/GenBank/DDBJ whole genome shotgun (WGS) entry which is preliminary data.</text>
</comment>
<keyword evidence="2" id="KW-1185">Reference proteome</keyword>
<evidence type="ECO:0000313" key="2">
    <source>
        <dbReference type="Proteomes" id="UP000644756"/>
    </source>
</evidence>
<proteinExistence type="predicted"/>
<dbReference type="Pfam" id="PF20310">
    <property type="entry name" value="HTH_Tnp_2"/>
    <property type="match status" value="1"/>
</dbReference>
<gene>
    <name evidence="1" type="ORF">GCM10010916_16900</name>
</gene>
<reference evidence="1" key="1">
    <citation type="journal article" date="2014" name="Int. J. Syst. Evol. Microbiol.">
        <title>Complete genome sequence of Corynebacterium casei LMG S-19264T (=DSM 44701T), isolated from a smear-ripened cheese.</title>
        <authorList>
            <consortium name="US DOE Joint Genome Institute (JGI-PGF)"/>
            <person name="Walter F."/>
            <person name="Albersmeier A."/>
            <person name="Kalinowski J."/>
            <person name="Ruckert C."/>
        </authorList>
    </citation>
    <scope>NUCLEOTIDE SEQUENCE</scope>
    <source>
        <strain evidence="1">CGMCC 1.12987</strain>
    </source>
</reference>
<dbReference type="EMBL" id="BMGR01000004">
    <property type="protein sequence ID" value="GGG00295.1"/>
    <property type="molecule type" value="Genomic_DNA"/>
</dbReference>
<dbReference type="AlphaFoldDB" id="A0A917CXK7"/>
<evidence type="ECO:0008006" key="3">
    <source>
        <dbReference type="Google" id="ProtNLM"/>
    </source>
</evidence>
<evidence type="ECO:0000313" key="1">
    <source>
        <dbReference type="EMBL" id="GGG00295.1"/>
    </source>
</evidence>
<dbReference type="RefSeq" id="WP_229725042.1">
    <property type="nucleotide sequence ID" value="NZ_BMGR01000004.1"/>
</dbReference>
<reference evidence="1" key="2">
    <citation type="submission" date="2020-09" db="EMBL/GenBank/DDBJ databases">
        <authorList>
            <person name="Sun Q."/>
            <person name="Zhou Y."/>
        </authorList>
    </citation>
    <scope>NUCLEOTIDE SEQUENCE</scope>
    <source>
        <strain evidence="1">CGMCC 1.12987</strain>
    </source>
</reference>
<sequence>MSKKRFTEEEREKLSKNRYITKVSDKAITYADEFKQFIDQYMTGKTPREIFEAHGFDVTAIGIKRVEQSADRWKKAYDQGGIVGLSDSRKEASRRPLRRELSQNEVIAKQEARIRLLESQVDLLKKLDTKERLLVAKGMNLSKTRGIAAISTPQIRA</sequence>